<name>F3YBS7_MELPT</name>
<evidence type="ECO:0000259" key="1">
    <source>
        <dbReference type="Pfam" id="PF12008"/>
    </source>
</evidence>
<protein>
    <submittedName>
        <fullName evidence="2">Type I restriction-modification system, restriction subunit R</fullName>
        <ecNumber evidence="2">3.1.21.3</ecNumber>
    </submittedName>
</protein>
<dbReference type="GO" id="GO:0009035">
    <property type="term" value="F:type I site-specific deoxyribonuclease activity"/>
    <property type="evidence" value="ECO:0007669"/>
    <property type="project" value="UniProtKB-EC"/>
</dbReference>
<dbReference type="AlphaFoldDB" id="F3YBS7"/>
<dbReference type="Pfam" id="PF12008">
    <property type="entry name" value="EcoR124_C"/>
    <property type="match status" value="1"/>
</dbReference>
<sequence length="187" mass="22016">MDISNIEEFGALQARLNDARERLPEDERPDITEVKIGIELYDHQIIDYDMLVELLNAFMDDKTMENKEEINKHILPMENESREEINEIMDDIEAGEIKEHFTKETLQATRKKYRTERRELKIRRWAADQDVNGNRIVEAFDLFLPGHTLNDNPKLASIVHEIEEEENVDFFGAAEFEEALMIFFNSL</sequence>
<proteinExistence type="predicted"/>
<evidence type="ECO:0000313" key="3">
    <source>
        <dbReference type="Proteomes" id="UP000008456"/>
    </source>
</evidence>
<dbReference type="KEGG" id="mps:MPTP_1526"/>
<accession>F3YBS7</accession>
<keyword evidence="3" id="KW-1185">Reference proteome</keyword>
<dbReference type="EC" id="3.1.21.3" evidence="2"/>
<organism evidence="2 3">
    <name type="scientific">Melissococcus plutonius (strain ATCC 35311 / DSM 29964 / CIP 104052 / LMG 20360 / NCIMB 702443)</name>
    <dbReference type="NCBI Taxonomy" id="940190"/>
    <lineage>
        <taxon>Bacteria</taxon>
        <taxon>Bacillati</taxon>
        <taxon>Bacillota</taxon>
        <taxon>Bacilli</taxon>
        <taxon>Lactobacillales</taxon>
        <taxon>Enterococcaceae</taxon>
        <taxon>Melissococcus</taxon>
    </lineage>
</organism>
<keyword evidence="2" id="KW-0378">Hydrolase</keyword>
<reference key="2">
    <citation type="submission" date="2011-04" db="EMBL/GenBank/DDBJ databases">
        <title>Whole genome sequence of Melissococcus plutonius ATCC 35311.</title>
        <authorList>
            <person name="Okumura K."/>
            <person name="Arai R."/>
            <person name="Osaki M."/>
            <person name="Okura M."/>
            <person name="Kirikae T."/>
            <person name="Takamatsu D."/>
            <person name="Akiyama T."/>
        </authorList>
    </citation>
    <scope>NUCLEOTIDE SEQUENCE</scope>
    <source>
        <strain>ATCC 35311</strain>
    </source>
</reference>
<reference evidence="2 3" key="1">
    <citation type="journal article" date="2011" name="J. Bacteriol.">
        <title>Complete genome sequence of Melissococcus plutonius ATCC 35311.</title>
        <authorList>
            <person name="Okumura K."/>
            <person name="Arai R."/>
            <person name="Okura M."/>
            <person name="Kirikae T."/>
            <person name="Takamatsu D."/>
            <person name="Osaki M."/>
            <person name="Miyoshi-Akiyama T."/>
        </authorList>
    </citation>
    <scope>NUCLEOTIDE SEQUENCE [LARGE SCALE GENOMIC DNA]</scope>
    <source>
        <strain evidence="3">ATCC 35311 / CIP 104052 / LMG 20360 / NCIMB 702443</strain>
    </source>
</reference>
<dbReference type="HOGENOM" id="CLU_1446092_0_0_9"/>
<feature type="domain" description="Type I restriction enzyme R protein C-terminal" evidence="1">
    <location>
        <begin position="8"/>
        <end position="138"/>
    </location>
</feature>
<dbReference type="EMBL" id="AP012200">
    <property type="protein sequence ID" value="BAK21955.1"/>
    <property type="molecule type" value="Genomic_DNA"/>
</dbReference>
<gene>
    <name evidence="2" type="ordered locus">MPTP_1526</name>
</gene>
<dbReference type="InterPro" id="IPR022625">
    <property type="entry name" value="TypeI_RM_Rsu_C"/>
</dbReference>
<dbReference type="Proteomes" id="UP000008456">
    <property type="component" value="Chromosome"/>
</dbReference>
<dbReference type="REBASE" id="35482">
    <property type="entry name" value="Mpl35311ORF1523P"/>
</dbReference>
<evidence type="ECO:0000313" key="2">
    <source>
        <dbReference type="EMBL" id="BAK21955.1"/>
    </source>
</evidence>
<dbReference type="STRING" id="940190.MPTP_1526"/>